<protein>
    <recommendedName>
        <fullName evidence="7">Vacuolar protein 8</fullName>
    </recommendedName>
</protein>
<comment type="caution">
    <text evidence="9">The sequence shown here is derived from an EMBL/GenBank/DDBJ whole genome shotgun (WGS) entry which is preliminary data.</text>
</comment>
<reference evidence="10" key="1">
    <citation type="journal article" date="2023" name="Commun. Biol.">
        <title>Genome analysis of Parmales, the sister group of diatoms, reveals the evolutionary specialization of diatoms from phago-mixotrophs to photoautotrophs.</title>
        <authorList>
            <person name="Ban H."/>
            <person name="Sato S."/>
            <person name="Yoshikawa S."/>
            <person name="Yamada K."/>
            <person name="Nakamura Y."/>
            <person name="Ichinomiya M."/>
            <person name="Sato N."/>
            <person name="Blanc-Mathieu R."/>
            <person name="Endo H."/>
            <person name="Kuwata A."/>
            <person name="Ogata H."/>
        </authorList>
    </citation>
    <scope>NUCLEOTIDE SEQUENCE [LARGE SCALE GENOMIC DNA]</scope>
    <source>
        <strain evidence="10">NIES 3700</strain>
    </source>
</reference>
<organism evidence="9 10">
    <name type="scientific">Triparma laevis f. longispina</name>
    <dbReference type="NCBI Taxonomy" id="1714387"/>
    <lineage>
        <taxon>Eukaryota</taxon>
        <taxon>Sar</taxon>
        <taxon>Stramenopiles</taxon>
        <taxon>Ochrophyta</taxon>
        <taxon>Bolidophyceae</taxon>
        <taxon>Parmales</taxon>
        <taxon>Triparmaceae</taxon>
        <taxon>Triparma</taxon>
    </lineage>
</organism>
<dbReference type="SUPFAM" id="SSF48371">
    <property type="entry name" value="ARM repeat"/>
    <property type="match status" value="2"/>
</dbReference>
<evidence type="ECO:0000256" key="7">
    <source>
        <dbReference type="ARBA" id="ARBA00026209"/>
    </source>
</evidence>
<feature type="compositionally biased region" description="Polar residues" evidence="8">
    <location>
        <begin position="1272"/>
        <end position="1281"/>
    </location>
</feature>
<evidence type="ECO:0000256" key="5">
    <source>
        <dbReference type="ARBA" id="ARBA00023136"/>
    </source>
</evidence>
<feature type="region of interest" description="Disordered" evidence="8">
    <location>
        <begin position="1272"/>
        <end position="1292"/>
    </location>
</feature>
<gene>
    <name evidence="9" type="ORF">TrLO_g1472</name>
</gene>
<keyword evidence="5" id="KW-0472">Membrane</keyword>
<comment type="subcellular location">
    <subcellularLocation>
        <location evidence="1">Vacuole membrane</location>
        <topology evidence="1">Lipid-anchor</topology>
    </subcellularLocation>
</comment>
<dbReference type="PANTHER" id="PTHR47249:SF1">
    <property type="entry name" value="VACUOLAR PROTEIN 8"/>
    <property type="match status" value="1"/>
</dbReference>
<evidence type="ECO:0000256" key="4">
    <source>
        <dbReference type="ARBA" id="ARBA00022737"/>
    </source>
</evidence>
<dbReference type="InterPro" id="IPR045156">
    <property type="entry name" value="Vac8"/>
</dbReference>
<feature type="region of interest" description="Disordered" evidence="8">
    <location>
        <begin position="1974"/>
        <end position="2009"/>
    </location>
</feature>
<feature type="region of interest" description="Disordered" evidence="8">
    <location>
        <begin position="471"/>
        <end position="511"/>
    </location>
</feature>
<dbReference type="PANTHER" id="PTHR47249">
    <property type="entry name" value="VACUOLAR PROTEIN 8"/>
    <property type="match status" value="1"/>
</dbReference>
<keyword evidence="10" id="KW-1185">Reference proteome</keyword>
<evidence type="ECO:0000313" key="10">
    <source>
        <dbReference type="Proteomes" id="UP001165122"/>
    </source>
</evidence>
<dbReference type="InterPro" id="IPR000225">
    <property type="entry name" value="Armadillo"/>
</dbReference>
<comment type="similarity">
    <text evidence="2">Belongs to the beta-catenin family.</text>
</comment>
<evidence type="ECO:0000256" key="6">
    <source>
        <dbReference type="ARBA" id="ARBA00023288"/>
    </source>
</evidence>
<dbReference type="GO" id="GO:0071562">
    <property type="term" value="P:nucleus-vacuole junction assembly"/>
    <property type="evidence" value="ECO:0007669"/>
    <property type="project" value="InterPro"/>
</dbReference>
<feature type="region of interest" description="Disordered" evidence="8">
    <location>
        <begin position="1159"/>
        <end position="1181"/>
    </location>
</feature>
<name>A0A9W7B0A8_9STRA</name>
<proteinExistence type="inferred from homology"/>
<evidence type="ECO:0000256" key="8">
    <source>
        <dbReference type="SAM" id="MobiDB-lite"/>
    </source>
</evidence>
<evidence type="ECO:0000256" key="2">
    <source>
        <dbReference type="ARBA" id="ARBA00005462"/>
    </source>
</evidence>
<feature type="region of interest" description="Disordered" evidence="8">
    <location>
        <begin position="1"/>
        <end position="43"/>
    </location>
</feature>
<dbReference type="InterPro" id="IPR016024">
    <property type="entry name" value="ARM-type_fold"/>
</dbReference>
<evidence type="ECO:0000313" key="9">
    <source>
        <dbReference type="EMBL" id="GMH78757.1"/>
    </source>
</evidence>
<keyword evidence="3" id="KW-0926">Vacuole</keyword>
<sequence>MAEVAPSTSSSDQLNPPEINIPLNPSTSSNSPSNPLMTITDDVTDSVPGTFHATSIPTAGHLPVFRKERPLKSKILLKQAIKRHFGRSESSHFAALHEVIAKLRLLCFVDQSEEDGKEIAVFCNQHTQLPQLLSNLSSRFSYPIKNNTSSTCRLYFPLEPISNQYTSSLPVPLTPPPQLTLIDTQPLFNKAFALWTLRAFQTQKVRIQQMVHGFFEVIVSRECSAEEKANVALQLAELAMSDENLQHFNDDILKAIISLLNVPIDEVALITARTIWILAGLFEIGETIVRLGVIPRLLKMFTYLGTEELTLPRHAKVQLSIVGALSRLIGSIPEEQHEKYMPDIAAIMSVASARVQDEALDLIDTENEDGVPDEASTNQYAADTLCLIMHEYPDARQILTYPNAVSRLAVNLKSSKTDLLRCATVTFSIIVRDHDLRKNISVYEAIHAFDALVEICDWCCQLLESTSEISNDDDLFPPSVPETDTNAVPTNPPLSSSASSPSSPTPTKPAELHRHVPEHELSDTIPSILETAIVSLWGCASVVRQEIDLSSRAAKYLSKDTKATKLSRRRASSVGVSDLDVVTIDDEIWMGLCQKISVLNDPRVDVSVNTGATAVIGCMLQHPNSAFVKDMLTHILKLLEPWHGLHVRSAAAVAFGRLCAAELNLSRQKKPHFSEKWARFCQSMLNGCGIDIVFTCAFAAPPTLDMDGDPRPKTEEEEETEFQLRAASASAILYMCAQYKGPMGRVQLSSLVALLSCDSNPQVQLYACSAIWCVARTEENRISLGDLQACKCLLNVMFNTDDKKIQEWCAAALWLLSTHTPNAIDIASQGYAISKMIALMRPDTSWDAKRNFNKATYGDILCQNLVGTLRRVVATEEGQKVITQQKLGYTLIETLFTIVQAISAKIELLRETAGLIFFLQESPENRECIALVAKSNTALEDLYLMLMKKEGNGQEFLHKEAAHALTGLTCSSASRLYVGRSGGVDLLYEMLKENLIILNTLDGKFEDGSADKFDHEEFDQIYDNLKICLFAVLNLSVEQEFHVNVTQKFLKVLLEFALDEEDKEIGAIACKIICNLERSSNFTVQNLIYKAQLGLAGLESHKISVNNEINSETDKILTFGKKIGEDRGHNENRRKTQKYLKGSICPEWFLQDYPNADRNSSVRGESVASPHQKSLDDNGTIMTINEKNSLTKDDASLTSFTKHPADLNSVTSHHTQQTAHSKDSKITLENIISVDAYGRQVVFDVDEEDGGTVTTGRLSPLELDQIPLPDFQQHTQQTGNPQGEDGPLLSSVLSSNTMNLLGNKQPPPQTLFGTSQGAKLPSPFKVRNAANNELVETTGVGITHTTRLPSVVDPWKPQAVLQVMETTIDPNPDSMLRLINKETLVLPPNHKYSRITFKTAIDKFGRKKQFNHSELPAPVTMYRWEHTPGSVVTQQLFECVDGLDRRQYIYFKNPNGLGMYREPAFDTEHPGVYPDPPIPDSIVYIGSRFPAPPSGLLPDYDTEVPHYKHNNPPAAPRPAGHAIAVCRECCTFVHAGKCPGKSCKLHGTLPVKDAPWYCKAPIEKEKEMEEEIILFDPNGSIFNDRKKNSDSKSFFNTNRVYGRTFEHDWKRGTETKRFSKFLTIHDARIKNGEITIENALKEVKTLMKKNTKLILYSFQYYCIMSPGMGGYGSGSTNIHNNAYMKFLNQLQNNQEKVDDDRFQELVRTFLTVNLVEDKKDASAKFNQVNSLLKQEWIEVIARVAVILNHAYDKKFTTVTACISFVFDLMRANMPPEAIEDDDVYRRTRLYTFAVNDVLEKYKSLLYACHVVYPVSNHKMRTKKAELKLELFGLDDWDRLMSDSQMYQNGLNRSDSKAAFMKARMQVTDEIVHRQKDTSLNLTDFYEALCRSADYWSVDGGMASGGYFGSSAENLEKFLKKLLEGLAIAWKGELTCQCHGHAWDQKKFASLKKWLPKDDAVLGIQKQADYGKIAKSPINATSTTRHGSQSGGGEEQHAGGVKSSEVVVDESGKEKRISVVYAHVENDEDNPYHY</sequence>
<evidence type="ECO:0000256" key="1">
    <source>
        <dbReference type="ARBA" id="ARBA00004592"/>
    </source>
</evidence>
<accession>A0A9W7B0A8</accession>
<evidence type="ECO:0000256" key="3">
    <source>
        <dbReference type="ARBA" id="ARBA00022554"/>
    </source>
</evidence>
<keyword evidence="4" id="KW-0677">Repeat</keyword>
<dbReference type="Gene3D" id="1.25.10.10">
    <property type="entry name" value="Leucine-rich Repeat Variant"/>
    <property type="match status" value="2"/>
</dbReference>
<dbReference type="EMBL" id="BRXW01000909">
    <property type="protein sequence ID" value="GMH78757.1"/>
    <property type="molecule type" value="Genomic_DNA"/>
</dbReference>
<feature type="compositionally biased region" description="Low complexity" evidence="8">
    <location>
        <begin position="493"/>
        <end position="502"/>
    </location>
</feature>
<feature type="compositionally biased region" description="Low complexity" evidence="8">
    <location>
        <begin position="14"/>
        <end position="36"/>
    </location>
</feature>
<keyword evidence="6" id="KW-0449">Lipoprotein</keyword>
<feature type="compositionally biased region" description="Polar residues" evidence="8">
    <location>
        <begin position="1977"/>
        <end position="1987"/>
    </location>
</feature>
<dbReference type="SMART" id="SM00185">
    <property type="entry name" value="ARM"/>
    <property type="match status" value="7"/>
</dbReference>
<feature type="compositionally biased region" description="Polar residues" evidence="8">
    <location>
        <begin position="1"/>
        <end position="13"/>
    </location>
</feature>
<dbReference type="Proteomes" id="UP001165122">
    <property type="component" value="Unassembled WGS sequence"/>
</dbReference>
<dbReference type="GO" id="GO:0005774">
    <property type="term" value="C:vacuolar membrane"/>
    <property type="evidence" value="ECO:0007669"/>
    <property type="project" value="UniProtKB-SubCell"/>
</dbReference>
<dbReference type="OrthoDB" id="192892at2759"/>
<dbReference type="InterPro" id="IPR011989">
    <property type="entry name" value="ARM-like"/>
</dbReference>
<dbReference type="GO" id="GO:0043495">
    <property type="term" value="F:protein-membrane adaptor activity"/>
    <property type="evidence" value="ECO:0007669"/>
    <property type="project" value="InterPro"/>
</dbReference>